<dbReference type="SMART" id="SM00448">
    <property type="entry name" value="REC"/>
    <property type="match status" value="1"/>
</dbReference>
<gene>
    <name evidence="10" type="ORF">SD77_3775</name>
</gene>
<evidence type="ECO:0000256" key="5">
    <source>
        <dbReference type="ARBA" id="ARBA00023163"/>
    </source>
</evidence>
<keyword evidence="2" id="KW-0902">Two-component regulatory system</keyword>
<dbReference type="PROSITE" id="PS50110">
    <property type="entry name" value="RESPONSE_REGULATORY"/>
    <property type="match status" value="1"/>
</dbReference>
<reference evidence="10 11" key="1">
    <citation type="submission" date="2015-01" db="EMBL/GenBank/DDBJ databases">
        <title>Genome Assembly of Bacillus badius MTCC 1458.</title>
        <authorList>
            <person name="Verma A."/>
            <person name="Khatri I."/>
            <person name="Mual P."/>
            <person name="Subramanian S."/>
            <person name="Krishnamurthi S."/>
        </authorList>
    </citation>
    <scope>NUCLEOTIDE SEQUENCE [LARGE SCALE GENOMIC DNA]</scope>
    <source>
        <strain evidence="10 11">MTCC 1458</strain>
    </source>
</reference>
<dbReference type="PANTHER" id="PTHR48111">
    <property type="entry name" value="REGULATOR OF RPOS"/>
    <property type="match status" value="1"/>
</dbReference>
<dbReference type="CDD" id="cd00383">
    <property type="entry name" value="trans_reg_C"/>
    <property type="match status" value="1"/>
</dbReference>
<proteinExistence type="predicted"/>
<dbReference type="Pfam" id="PF00072">
    <property type="entry name" value="Response_reg"/>
    <property type="match status" value="1"/>
</dbReference>
<dbReference type="GO" id="GO:0003677">
    <property type="term" value="F:DNA binding"/>
    <property type="evidence" value="ECO:0007669"/>
    <property type="project" value="UniProtKB-KW"/>
</dbReference>
<keyword evidence="3" id="KW-0805">Transcription regulation</keyword>
<evidence type="ECO:0000256" key="4">
    <source>
        <dbReference type="ARBA" id="ARBA00023125"/>
    </source>
</evidence>
<evidence type="ECO:0000313" key="11">
    <source>
        <dbReference type="Proteomes" id="UP000031982"/>
    </source>
</evidence>
<sequence length="226" mass="25977">MKTILLVDDEVRMLDLLKIYLSPSYHCVKASSGREAIAHMKHNGADLILLDIMMPELDGWETCRRIREFSDVPIIMLTARNEKTDVVKGLKTGADDYITKPFDEAELLARIQTILRRVKSAQQEQMECDGLLWDGEAHELIYQGETIQVTPKEFSLLGLLLRNQNKVFSRPNLLESIWGDEALTEDRTIDSHVRNIREKLRQAGFPIDQYLSTVWGVGYKWISKSE</sequence>
<evidence type="ECO:0000313" key="10">
    <source>
        <dbReference type="EMBL" id="KIL78974.1"/>
    </source>
</evidence>
<accession>A0ABR5AW75</accession>
<dbReference type="InterPro" id="IPR011006">
    <property type="entry name" value="CheY-like_superfamily"/>
</dbReference>
<keyword evidence="11" id="KW-1185">Reference proteome</keyword>
<dbReference type="InterPro" id="IPR036388">
    <property type="entry name" value="WH-like_DNA-bd_sf"/>
</dbReference>
<dbReference type="PROSITE" id="PS51755">
    <property type="entry name" value="OMPR_PHOB"/>
    <property type="match status" value="1"/>
</dbReference>
<dbReference type="InterPro" id="IPR039420">
    <property type="entry name" value="WalR-like"/>
</dbReference>
<keyword evidence="4 7" id="KW-0238">DNA-binding</keyword>
<feature type="DNA-binding region" description="OmpR/PhoB-type" evidence="7">
    <location>
        <begin position="123"/>
        <end position="223"/>
    </location>
</feature>
<dbReference type="InterPro" id="IPR001789">
    <property type="entry name" value="Sig_transdc_resp-reg_receiver"/>
</dbReference>
<dbReference type="InterPro" id="IPR001867">
    <property type="entry name" value="OmpR/PhoB-type_DNA-bd"/>
</dbReference>
<evidence type="ECO:0000259" key="9">
    <source>
        <dbReference type="PROSITE" id="PS51755"/>
    </source>
</evidence>
<name>A0ABR5AW75_BACBA</name>
<dbReference type="EMBL" id="JXLP01000005">
    <property type="protein sequence ID" value="KIL78974.1"/>
    <property type="molecule type" value="Genomic_DNA"/>
</dbReference>
<evidence type="ECO:0000256" key="6">
    <source>
        <dbReference type="PROSITE-ProRule" id="PRU00169"/>
    </source>
</evidence>
<dbReference type="PANTHER" id="PTHR48111:SF73">
    <property type="entry name" value="ALKALINE PHOSPHATASE SYNTHESIS TRANSCRIPTIONAL REGULATORY PROTEIN PHOP"/>
    <property type="match status" value="1"/>
</dbReference>
<keyword evidence="5" id="KW-0804">Transcription</keyword>
<protein>
    <submittedName>
        <fullName evidence="10">DNA-binding response regulator</fullName>
    </submittedName>
</protein>
<feature type="domain" description="OmpR/PhoB-type" evidence="9">
    <location>
        <begin position="123"/>
        <end position="223"/>
    </location>
</feature>
<evidence type="ECO:0000256" key="7">
    <source>
        <dbReference type="PROSITE-ProRule" id="PRU01091"/>
    </source>
</evidence>
<dbReference type="CDD" id="cd17574">
    <property type="entry name" value="REC_OmpR"/>
    <property type="match status" value="1"/>
</dbReference>
<evidence type="ECO:0000256" key="1">
    <source>
        <dbReference type="ARBA" id="ARBA00022553"/>
    </source>
</evidence>
<evidence type="ECO:0000259" key="8">
    <source>
        <dbReference type="PROSITE" id="PS50110"/>
    </source>
</evidence>
<dbReference type="SUPFAM" id="SSF52172">
    <property type="entry name" value="CheY-like"/>
    <property type="match status" value="1"/>
</dbReference>
<organism evidence="10 11">
    <name type="scientific">Bacillus badius</name>
    <dbReference type="NCBI Taxonomy" id="1455"/>
    <lineage>
        <taxon>Bacteria</taxon>
        <taxon>Bacillati</taxon>
        <taxon>Bacillota</taxon>
        <taxon>Bacilli</taxon>
        <taxon>Bacillales</taxon>
        <taxon>Bacillaceae</taxon>
        <taxon>Pseudobacillus</taxon>
    </lineage>
</organism>
<dbReference type="Pfam" id="PF00486">
    <property type="entry name" value="Trans_reg_C"/>
    <property type="match status" value="1"/>
</dbReference>
<dbReference type="SMART" id="SM00862">
    <property type="entry name" value="Trans_reg_C"/>
    <property type="match status" value="1"/>
</dbReference>
<evidence type="ECO:0000256" key="2">
    <source>
        <dbReference type="ARBA" id="ARBA00023012"/>
    </source>
</evidence>
<dbReference type="Gene3D" id="3.40.50.2300">
    <property type="match status" value="1"/>
</dbReference>
<dbReference type="Gene3D" id="6.10.250.690">
    <property type="match status" value="1"/>
</dbReference>
<dbReference type="Proteomes" id="UP000031982">
    <property type="component" value="Unassembled WGS sequence"/>
</dbReference>
<feature type="domain" description="Response regulatory" evidence="8">
    <location>
        <begin position="3"/>
        <end position="115"/>
    </location>
</feature>
<dbReference type="Gene3D" id="1.10.10.10">
    <property type="entry name" value="Winged helix-like DNA-binding domain superfamily/Winged helix DNA-binding domain"/>
    <property type="match status" value="1"/>
</dbReference>
<feature type="modified residue" description="4-aspartylphosphate" evidence="6">
    <location>
        <position position="51"/>
    </location>
</feature>
<comment type="caution">
    <text evidence="10">The sequence shown here is derived from an EMBL/GenBank/DDBJ whole genome shotgun (WGS) entry which is preliminary data.</text>
</comment>
<keyword evidence="1 6" id="KW-0597">Phosphoprotein</keyword>
<evidence type="ECO:0000256" key="3">
    <source>
        <dbReference type="ARBA" id="ARBA00023015"/>
    </source>
</evidence>
<dbReference type="RefSeq" id="WP_041113614.1">
    <property type="nucleotide sequence ID" value="NZ_JARTHD010000008.1"/>
</dbReference>